<accession>H8GGF4</accession>
<proteinExistence type="predicted"/>
<keyword evidence="2" id="KW-1185">Reference proteome</keyword>
<dbReference type="Gene3D" id="3.10.620.30">
    <property type="match status" value="1"/>
</dbReference>
<dbReference type="STRING" id="686340.Metal_3586"/>
<gene>
    <name evidence="1" type="ORF">Metal_3586</name>
</gene>
<sequence>MPSLLRPLPVKLAIFFLSLAIACNALGWIELTSEILLQVKAKYGDRAERRLIEWQNLLRSAKNLPEKDKLDKVNDFFNLNSLFVDDIIHWKVEDYWATPLEFLATGAGDCEDFAIAKYFTLKELGVDENKMRITYVKALRLNQAHMVLTYFKTPKAVPEVLDNLIPDIKPATQRTDLLPVYSFNGTGLWIAKSRNAGKQVGNSDRLSLWNDLKLRMLKNPF</sequence>
<name>H8GGF4_METAL</name>
<dbReference type="InterPro" id="IPR010319">
    <property type="entry name" value="Transglutaminase-like_Cys_pept"/>
</dbReference>
<dbReference type="PROSITE" id="PS51257">
    <property type="entry name" value="PROKAR_LIPOPROTEIN"/>
    <property type="match status" value="1"/>
</dbReference>
<dbReference type="RefSeq" id="WP_005374461.1">
    <property type="nucleotide sequence ID" value="NZ_CM001475.1"/>
</dbReference>
<dbReference type="PANTHER" id="PTHR39327">
    <property type="match status" value="1"/>
</dbReference>
<dbReference type="AlphaFoldDB" id="H8GGF4"/>
<evidence type="ECO:0000313" key="2">
    <source>
        <dbReference type="Proteomes" id="UP000005090"/>
    </source>
</evidence>
<dbReference type="Proteomes" id="UP000005090">
    <property type="component" value="Chromosome"/>
</dbReference>
<protein>
    <submittedName>
        <fullName evidence="1">Putative periplasmic protein</fullName>
    </submittedName>
</protein>
<dbReference type="HOGENOM" id="CLU_085651_0_0_6"/>
<dbReference type="Pfam" id="PF06035">
    <property type="entry name" value="Peptidase_C93"/>
    <property type="match status" value="1"/>
</dbReference>
<dbReference type="eggNOG" id="COG3672">
    <property type="taxonomic scope" value="Bacteria"/>
</dbReference>
<reference evidence="1 2" key="1">
    <citation type="journal article" date="2013" name="Genome Announc.">
        <title>Genome Sequence of the Obligate Gammaproteobacterial Methanotroph Methylomicrobium album Strain BG8.</title>
        <authorList>
            <person name="Kits K.D."/>
            <person name="Kalyuzhnaya M.G."/>
            <person name="Klotz M.G."/>
            <person name="Jetten M.S."/>
            <person name="Op den Camp H.J."/>
            <person name="Vuilleumier S."/>
            <person name="Bringel F."/>
            <person name="Dispirito A.A."/>
            <person name="Murrell J.C."/>
            <person name="Bruce D."/>
            <person name="Cheng J.F."/>
            <person name="Copeland A."/>
            <person name="Goodwin L."/>
            <person name="Hauser L."/>
            <person name="Lajus A."/>
            <person name="Land M.L."/>
            <person name="Lapidus A."/>
            <person name="Lucas S."/>
            <person name="Medigue C."/>
            <person name="Pitluck S."/>
            <person name="Woyke T."/>
            <person name="Zeytun A."/>
            <person name="Stein L.Y."/>
        </authorList>
    </citation>
    <scope>NUCLEOTIDE SEQUENCE [LARGE SCALE GENOMIC DNA]</scope>
    <source>
        <strain evidence="1 2">BG8</strain>
    </source>
</reference>
<evidence type="ECO:0000313" key="1">
    <source>
        <dbReference type="EMBL" id="EIC31234.1"/>
    </source>
</evidence>
<organism evidence="1 2">
    <name type="scientific">Methylomicrobium album BG8</name>
    <dbReference type="NCBI Taxonomy" id="686340"/>
    <lineage>
        <taxon>Bacteria</taxon>
        <taxon>Pseudomonadati</taxon>
        <taxon>Pseudomonadota</taxon>
        <taxon>Gammaproteobacteria</taxon>
        <taxon>Methylococcales</taxon>
        <taxon>Methylococcaceae</taxon>
        <taxon>Methylomicrobium</taxon>
    </lineage>
</organism>
<dbReference type="EMBL" id="CM001475">
    <property type="protein sequence ID" value="EIC31234.1"/>
    <property type="molecule type" value="Genomic_DNA"/>
</dbReference>
<dbReference type="PANTHER" id="PTHR39327:SF1">
    <property type="entry name" value="BLR5470 PROTEIN"/>
    <property type="match status" value="1"/>
</dbReference>